<dbReference type="EMBL" id="BJXA01000062">
    <property type="protein sequence ID" value="GEM42072.1"/>
    <property type="molecule type" value="Genomic_DNA"/>
</dbReference>
<feature type="compositionally biased region" description="Basic residues" evidence="1">
    <location>
        <begin position="77"/>
        <end position="91"/>
    </location>
</feature>
<proteinExistence type="predicted"/>
<sequence>MRYRDSAGPVALARGDQFGARRRIRRARWNPTKACSRSLPHPVPVMSIRRRSTGGIAGSAGEIDGTTNPAQDNHGNPRARREQRRGHRRLNPHVPTTERRRRTQPDGKLHISGTERRG</sequence>
<name>A0A511MN93_9NOCA</name>
<keyword evidence="3" id="KW-1185">Reference proteome</keyword>
<evidence type="ECO:0000313" key="2">
    <source>
        <dbReference type="EMBL" id="GEM42072.1"/>
    </source>
</evidence>
<dbReference type="AlphaFoldDB" id="A0A511MN93"/>
<feature type="region of interest" description="Disordered" evidence="1">
    <location>
        <begin position="29"/>
        <end position="118"/>
    </location>
</feature>
<dbReference type="Proteomes" id="UP000321424">
    <property type="component" value="Unassembled WGS sequence"/>
</dbReference>
<organism evidence="2 3">
    <name type="scientific">Nocardia ninae NBRC 108245</name>
    <dbReference type="NCBI Taxonomy" id="1210091"/>
    <lineage>
        <taxon>Bacteria</taxon>
        <taxon>Bacillati</taxon>
        <taxon>Actinomycetota</taxon>
        <taxon>Actinomycetes</taxon>
        <taxon>Mycobacteriales</taxon>
        <taxon>Nocardiaceae</taxon>
        <taxon>Nocardia</taxon>
    </lineage>
</organism>
<comment type="caution">
    <text evidence="2">The sequence shown here is derived from an EMBL/GenBank/DDBJ whole genome shotgun (WGS) entry which is preliminary data.</text>
</comment>
<evidence type="ECO:0000256" key="1">
    <source>
        <dbReference type="SAM" id="MobiDB-lite"/>
    </source>
</evidence>
<protein>
    <submittedName>
        <fullName evidence="2">Uncharacterized protein</fullName>
    </submittedName>
</protein>
<feature type="compositionally biased region" description="Basic and acidic residues" evidence="1">
    <location>
        <begin position="103"/>
        <end position="118"/>
    </location>
</feature>
<accession>A0A511MN93</accession>
<evidence type="ECO:0000313" key="3">
    <source>
        <dbReference type="Proteomes" id="UP000321424"/>
    </source>
</evidence>
<gene>
    <name evidence="2" type="ORF">NN4_65910</name>
</gene>
<reference evidence="2 3" key="1">
    <citation type="submission" date="2019-07" db="EMBL/GenBank/DDBJ databases">
        <title>Whole genome shotgun sequence of Nocardia ninae NBRC 108245.</title>
        <authorList>
            <person name="Hosoyama A."/>
            <person name="Uohara A."/>
            <person name="Ohji S."/>
            <person name="Ichikawa N."/>
        </authorList>
    </citation>
    <scope>NUCLEOTIDE SEQUENCE [LARGE SCALE GENOMIC DNA]</scope>
    <source>
        <strain evidence="2 3">NBRC 108245</strain>
    </source>
</reference>
<feature type="compositionally biased region" description="Polar residues" evidence="1">
    <location>
        <begin position="65"/>
        <end position="74"/>
    </location>
</feature>